<proteinExistence type="predicted"/>
<dbReference type="AlphaFoldDB" id="A0A6L7G8Q8"/>
<accession>A0A6L7G8Q8</accession>
<dbReference type="Proteomes" id="UP000477911">
    <property type="component" value="Unassembled WGS sequence"/>
</dbReference>
<reference evidence="1 2" key="1">
    <citation type="submission" date="2019-12" db="EMBL/GenBank/DDBJ databases">
        <authorList>
            <person name="Li M."/>
        </authorList>
    </citation>
    <scope>NUCLEOTIDE SEQUENCE [LARGE SCALE GENOMIC DNA]</scope>
    <source>
        <strain evidence="1 2">GBMRC 2024</strain>
    </source>
</reference>
<comment type="caution">
    <text evidence="1">The sequence shown here is derived from an EMBL/GenBank/DDBJ whole genome shotgun (WGS) entry which is preliminary data.</text>
</comment>
<keyword evidence="2" id="KW-1185">Reference proteome</keyword>
<organism evidence="1 2">
    <name type="scientific">Pseudooceanicola albus</name>
    <dbReference type="NCBI Taxonomy" id="2692189"/>
    <lineage>
        <taxon>Bacteria</taxon>
        <taxon>Pseudomonadati</taxon>
        <taxon>Pseudomonadota</taxon>
        <taxon>Alphaproteobacteria</taxon>
        <taxon>Rhodobacterales</taxon>
        <taxon>Paracoccaceae</taxon>
        <taxon>Pseudooceanicola</taxon>
    </lineage>
</organism>
<gene>
    <name evidence="1" type="ORF">GR170_18850</name>
</gene>
<evidence type="ECO:0000313" key="2">
    <source>
        <dbReference type="Proteomes" id="UP000477911"/>
    </source>
</evidence>
<evidence type="ECO:0008006" key="3">
    <source>
        <dbReference type="Google" id="ProtNLM"/>
    </source>
</evidence>
<dbReference type="EMBL" id="WUMU01000022">
    <property type="protein sequence ID" value="MXN19898.1"/>
    <property type="molecule type" value="Genomic_DNA"/>
</dbReference>
<dbReference type="Gene3D" id="1.20.1290.10">
    <property type="entry name" value="AhpD-like"/>
    <property type="match status" value="1"/>
</dbReference>
<sequence length="160" mass="16348">MTGSPDAIDSAIGLSPTDSLHALRALRPEFVSGSEDCRAAVLTPAADLGLSPALRMAVARRVAATAEMPRLLAGYPAPADPALAALAEGETPEDPALAALARHADMIARTPRAASAAHLAALQEAGYTVPQIIALSELLAYVCYQIRVVAGLSLLKGDAA</sequence>
<dbReference type="SUPFAM" id="SSF69118">
    <property type="entry name" value="AhpD-like"/>
    <property type="match status" value="1"/>
</dbReference>
<protein>
    <recommendedName>
        <fullName evidence="3">CMD domain protein</fullName>
    </recommendedName>
</protein>
<evidence type="ECO:0000313" key="1">
    <source>
        <dbReference type="EMBL" id="MXN19898.1"/>
    </source>
</evidence>
<dbReference type="InterPro" id="IPR029032">
    <property type="entry name" value="AhpD-like"/>
</dbReference>
<name>A0A6L7G8Q8_9RHOB</name>
<dbReference type="RefSeq" id="WP_160896020.1">
    <property type="nucleotide sequence ID" value="NZ_WUMU01000022.1"/>
</dbReference>